<dbReference type="EMBL" id="CXOK01000035">
    <property type="protein sequence ID" value="CTP87108.1"/>
    <property type="molecule type" value="Genomic_DNA"/>
</dbReference>
<feature type="transmembrane region" description="Helical" evidence="1">
    <location>
        <begin position="175"/>
        <end position="195"/>
    </location>
</feature>
<evidence type="ECO:0000313" key="3">
    <source>
        <dbReference type="EMBL" id="CTP87108.1"/>
    </source>
</evidence>
<name>A0A0K2ZNE2_9XANT</name>
<feature type="transmembrane region" description="Helical" evidence="1">
    <location>
        <begin position="92"/>
        <end position="110"/>
    </location>
</feature>
<feature type="transmembrane region" description="Helical" evidence="1">
    <location>
        <begin position="207"/>
        <end position="226"/>
    </location>
</feature>
<feature type="domain" description="EamA" evidence="2">
    <location>
        <begin position="2"/>
        <end position="132"/>
    </location>
</feature>
<feature type="transmembrane region" description="Helical" evidence="1">
    <location>
        <begin position="61"/>
        <end position="86"/>
    </location>
</feature>
<evidence type="ECO:0000259" key="2">
    <source>
        <dbReference type="Pfam" id="PF00892"/>
    </source>
</evidence>
<keyword evidence="1" id="KW-1133">Transmembrane helix</keyword>
<feature type="transmembrane region" description="Helical" evidence="1">
    <location>
        <begin position="265"/>
        <end position="285"/>
    </location>
</feature>
<accession>A0A0K2ZNE2</accession>
<dbReference type="AlphaFoldDB" id="A0A0K2ZNE2"/>
<feature type="transmembrane region" description="Helical" evidence="1">
    <location>
        <begin position="145"/>
        <end position="163"/>
    </location>
</feature>
<dbReference type="GO" id="GO:0016020">
    <property type="term" value="C:membrane"/>
    <property type="evidence" value="ECO:0007669"/>
    <property type="project" value="InterPro"/>
</dbReference>
<dbReference type="Pfam" id="PF00892">
    <property type="entry name" value="EamA"/>
    <property type="match status" value="1"/>
</dbReference>
<feature type="transmembrane region" description="Helical" evidence="1">
    <location>
        <begin position="238"/>
        <end position="259"/>
    </location>
</feature>
<gene>
    <name evidence="3" type="ORF">XTPLMG728_1449</name>
</gene>
<feature type="transmembrane region" description="Helical" evidence="1">
    <location>
        <begin position="34"/>
        <end position="54"/>
    </location>
</feature>
<feature type="transmembrane region" description="Helical" evidence="1">
    <location>
        <begin position="117"/>
        <end position="133"/>
    </location>
</feature>
<dbReference type="Proteomes" id="UP000041247">
    <property type="component" value="Unassembled WGS sequence"/>
</dbReference>
<sequence length="287" mass="29731">MAFVLLSVVCSVLVSALLKLAPRRRIDLAQAVTWNYLAAALLCAALLQPPLATLRGAQTPWLALLGLAVLLPALFLVLGRAVALAGIVRTDAAQRLSLLLSLAAAFALFGERANGDKLAGLMLGLLAIAGIVHRPEPVPAGAARAAPWLLLVWAGFALIDVSLKRIAQAGTPFAASLLVAFAIAFVLLLGVQLWRHVRGIRPLAWRNVGAGLLLGTLNFGNIAFYVRAHQALPDSPALVFAAMNLGVILLGALLGVLAFGEKTSAGNRAGLLAALLAIVLIAVGARG</sequence>
<proteinExistence type="predicted"/>
<evidence type="ECO:0000256" key="1">
    <source>
        <dbReference type="SAM" id="Phobius"/>
    </source>
</evidence>
<keyword evidence="1" id="KW-0472">Membrane</keyword>
<dbReference type="InterPro" id="IPR000620">
    <property type="entry name" value="EamA_dom"/>
</dbReference>
<keyword evidence="1" id="KW-0812">Transmembrane</keyword>
<evidence type="ECO:0000313" key="4">
    <source>
        <dbReference type="Proteomes" id="UP000041247"/>
    </source>
</evidence>
<organism evidence="3 4">
    <name type="scientific">Xanthomonas graminis pv. poae</name>
    <dbReference type="NCBI Taxonomy" id="227946"/>
    <lineage>
        <taxon>Bacteria</taxon>
        <taxon>Pseudomonadati</taxon>
        <taxon>Pseudomonadota</taxon>
        <taxon>Gammaproteobacteria</taxon>
        <taxon>Lysobacterales</taxon>
        <taxon>Lysobacteraceae</taxon>
        <taxon>Xanthomonas</taxon>
        <taxon>Xanthomonas translucens group</taxon>
        <taxon>Xanthomonas graminis</taxon>
    </lineage>
</organism>
<protein>
    <recommendedName>
        <fullName evidence="2">EamA domain-containing protein</fullName>
    </recommendedName>
</protein>
<reference evidence="3 4" key="1">
    <citation type="submission" date="2015-07" db="EMBL/GenBank/DDBJ databases">
        <authorList>
            <person name="Noorani M."/>
        </authorList>
    </citation>
    <scope>NUCLEOTIDE SEQUENCE [LARGE SCALE GENOMIC DNA]</scope>
    <source>
        <strain evidence="3">LMG728</strain>
    </source>
</reference>